<dbReference type="GeneID" id="19182466"/>
<dbReference type="AlphaFoldDB" id="W9VP91"/>
<evidence type="ECO:0000313" key="2">
    <source>
        <dbReference type="Proteomes" id="UP000019473"/>
    </source>
</evidence>
<organism evidence="1 2">
    <name type="scientific">Cladophialophora yegresii CBS 114405</name>
    <dbReference type="NCBI Taxonomy" id="1182544"/>
    <lineage>
        <taxon>Eukaryota</taxon>
        <taxon>Fungi</taxon>
        <taxon>Dikarya</taxon>
        <taxon>Ascomycota</taxon>
        <taxon>Pezizomycotina</taxon>
        <taxon>Eurotiomycetes</taxon>
        <taxon>Chaetothyriomycetidae</taxon>
        <taxon>Chaetothyriales</taxon>
        <taxon>Herpotrichiellaceae</taxon>
        <taxon>Cladophialophora</taxon>
    </lineage>
</organism>
<evidence type="ECO:0000313" key="1">
    <source>
        <dbReference type="EMBL" id="EXJ57547.1"/>
    </source>
</evidence>
<dbReference type="VEuPathDB" id="FungiDB:A1O7_07895"/>
<dbReference type="RefSeq" id="XP_007760081.1">
    <property type="nucleotide sequence ID" value="XM_007761891.1"/>
</dbReference>
<proteinExistence type="predicted"/>
<accession>W9VP91</accession>
<name>W9VP91_9EURO</name>
<sequence>MRKRFKESNVTVETLSGQLITVRAVLSQINLQIAESLSQDGQYYQLTLDLDAAIGCCNLLLRLLDEQIARLQYGDMNEVTFYQQSYPDAREQRDGRLPYSAGSAD</sequence>
<reference evidence="1 2" key="1">
    <citation type="submission" date="2013-03" db="EMBL/GenBank/DDBJ databases">
        <title>The Genome Sequence of Cladophialophora yegresii CBS 114405.</title>
        <authorList>
            <consortium name="The Broad Institute Genomics Platform"/>
            <person name="Cuomo C."/>
            <person name="de Hoog S."/>
            <person name="Gorbushina A."/>
            <person name="Walker B."/>
            <person name="Young S.K."/>
            <person name="Zeng Q."/>
            <person name="Gargeya S."/>
            <person name="Fitzgerald M."/>
            <person name="Haas B."/>
            <person name="Abouelleil A."/>
            <person name="Allen A.W."/>
            <person name="Alvarado L."/>
            <person name="Arachchi H.M."/>
            <person name="Berlin A.M."/>
            <person name="Chapman S.B."/>
            <person name="Gainer-Dewar J."/>
            <person name="Goldberg J."/>
            <person name="Griggs A."/>
            <person name="Gujja S."/>
            <person name="Hansen M."/>
            <person name="Howarth C."/>
            <person name="Imamovic A."/>
            <person name="Ireland A."/>
            <person name="Larimer J."/>
            <person name="McCowan C."/>
            <person name="Murphy C."/>
            <person name="Pearson M."/>
            <person name="Poon T.W."/>
            <person name="Priest M."/>
            <person name="Roberts A."/>
            <person name="Saif S."/>
            <person name="Shea T."/>
            <person name="Sisk P."/>
            <person name="Sykes S."/>
            <person name="Wortman J."/>
            <person name="Nusbaum C."/>
            <person name="Birren B."/>
        </authorList>
    </citation>
    <scope>NUCLEOTIDE SEQUENCE [LARGE SCALE GENOMIC DNA]</scope>
    <source>
        <strain evidence="1 2">CBS 114405</strain>
    </source>
</reference>
<keyword evidence="2" id="KW-1185">Reference proteome</keyword>
<dbReference type="STRING" id="1182544.W9VP91"/>
<dbReference type="HOGENOM" id="CLU_2236326_0_0_1"/>
<gene>
    <name evidence="1" type="ORF">A1O7_07895</name>
</gene>
<dbReference type="OrthoDB" id="5817230at2759"/>
<protein>
    <recommendedName>
        <fullName evidence="3">Fungal N-terminal domain-containing protein</fullName>
    </recommendedName>
</protein>
<dbReference type="EMBL" id="AMGW01000005">
    <property type="protein sequence ID" value="EXJ57547.1"/>
    <property type="molecule type" value="Genomic_DNA"/>
</dbReference>
<dbReference type="Proteomes" id="UP000019473">
    <property type="component" value="Unassembled WGS sequence"/>
</dbReference>
<comment type="caution">
    <text evidence="1">The sequence shown here is derived from an EMBL/GenBank/DDBJ whole genome shotgun (WGS) entry which is preliminary data.</text>
</comment>
<evidence type="ECO:0008006" key="3">
    <source>
        <dbReference type="Google" id="ProtNLM"/>
    </source>
</evidence>